<protein>
    <recommendedName>
        <fullName evidence="6">Exodeoxyribonuclease 7 small subunit</fullName>
        <ecNumber evidence="6">3.1.11.6</ecNumber>
    </recommendedName>
    <alternativeName>
        <fullName evidence="6">Exodeoxyribonuclease VII small subunit</fullName>
        <shortName evidence="6">Exonuclease VII small subunit</shortName>
    </alternativeName>
</protein>
<proteinExistence type="inferred from homology"/>
<keyword evidence="8" id="KW-1185">Reference proteome</keyword>
<dbReference type="EMBL" id="BMXP01000004">
    <property type="protein sequence ID" value="GGW85755.1"/>
    <property type="molecule type" value="Genomic_DNA"/>
</dbReference>
<keyword evidence="5 6" id="KW-0269">Exonuclease</keyword>
<dbReference type="SUPFAM" id="SSF116842">
    <property type="entry name" value="XseB-like"/>
    <property type="match status" value="1"/>
</dbReference>
<dbReference type="Gene3D" id="1.10.287.1040">
    <property type="entry name" value="Exonuclease VII, small subunit"/>
    <property type="match status" value="1"/>
</dbReference>
<evidence type="ECO:0000313" key="7">
    <source>
        <dbReference type="EMBL" id="GGW85755.1"/>
    </source>
</evidence>
<organism evidence="7 8">
    <name type="scientific">Alteromonas halophila</name>
    <dbReference type="NCBI Taxonomy" id="516698"/>
    <lineage>
        <taxon>Bacteria</taxon>
        <taxon>Pseudomonadati</taxon>
        <taxon>Pseudomonadota</taxon>
        <taxon>Gammaproteobacteria</taxon>
        <taxon>Alteromonadales</taxon>
        <taxon>Alteromonadaceae</taxon>
        <taxon>Alteromonas/Salinimonas group</taxon>
        <taxon>Alteromonas</taxon>
    </lineage>
</organism>
<keyword evidence="4 6" id="KW-0378">Hydrolase</keyword>
<evidence type="ECO:0000256" key="4">
    <source>
        <dbReference type="ARBA" id="ARBA00022801"/>
    </source>
</evidence>
<dbReference type="GO" id="GO:0005829">
    <property type="term" value="C:cytosol"/>
    <property type="evidence" value="ECO:0007669"/>
    <property type="project" value="TreeGrafter"/>
</dbReference>
<dbReference type="GO" id="GO:0009318">
    <property type="term" value="C:exodeoxyribonuclease VII complex"/>
    <property type="evidence" value="ECO:0007669"/>
    <property type="project" value="UniProtKB-UniRule"/>
</dbReference>
<comment type="similarity">
    <text evidence="1 6">Belongs to the XseB family.</text>
</comment>
<dbReference type="PANTHER" id="PTHR34137:SF1">
    <property type="entry name" value="EXODEOXYRIBONUCLEASE 7 SMALL SUBUNIT"/>
    <property type="match status" value="1"/>
</dbReference>
<dbReference type="HAMAP" id="MF_00337">
    <property type="entry name" value="Exonuc_7_S"/>
    <property type="match status" value="1"/>
</dbReference>
<name>A0A918MYM7_9ALTE</name>
<dbReference type="EC" id="3.1.11.6" evidence="6"/>
<dbReference type="GO" id="GO:0006308">
    <property type="term" value="P:DNA catabolic process"/>
    <property type="evidence" value="ECO:0007669"/>
    <property type="project" value="UniProtKB-UniRule"/>
</dbReference>
<reference evidence="7" key="2">
    <citation type="submission" date="2020-09" db="EMBL/GenBank/DDBJ databases">
        <authorList>
            <person name="Sun Q."/>
            <person name="Kim S."/>
        </authorList>
    </citation>
    <scope>NUCLEOTIDE SEQUENCE</scope>
    <source>
        <strain evidence="7">KCTC 22164</strain>
    </source>
</reference>
<evidence type="ECO:0000256" key="1">
    <source>
        <dbReference type="ARBA" id="ARBA00009998"/>
    </source>
</evidence>
<dbReference type="InterPro" id="IPR003761">
    <property type="entry name" value="Exonuc_VII_S"/>
</dbReference>
<evidence type="ECO:0000256" key="5">
    <source>
        <dbReference type="ARBA" id="ARBA00022839"/>
    </source>
</evidence>
<dbReference type="PANTHER" id="PTHR34137">
    <property type="entry name" value="EXODEOXYRIBONUCLEASE 7 SMALL SUBUNIT"/>
    <property type="match status" value="1"/>
</dbReference>
<evidence type="ECO:0000313" key="8">
    <source>
        <dbReference type="Proteomes" id="UP000631300"/>
    </source>
</evidence>
<dbReference type="NCBIfam" id="NF002137">
    <property type="entry name" value="PRK00977.1-1"/>
    <property type="match status" value="1"/>
</dbReference>
<reference evidence="7" key="1">
    <citation type="journal article" date="2014" name="Int. J. Syst. Evol. Microbiol.">
        <title>Complete genome sequence of Corynebacterium casei LMG S-19264T (=DSM 44701T), isolated from a smear-ripened cheese.</title>
        <authorList>
            <consortium name="US DOE Joint Genome Institute (JGI-PGF)"/>
            <person name="Walter F."/>
            <person name="Albersmeier A."/>
            <person name="Kalinowski J."/>
            <person name="Ruckert C."/>
        </authorList>
    </citation>
    <scope>NUCLEOTIDE SEQUENCE</scope>
    <source>
        <strain evidence="7">KCTC 22164</strain>
    </source>
</reference>
<comment type="subunit">
    <text evidence="6">Heterooligomer composed of large and small subunits.</text>
</comment>
<evidence type="ECO:0000256" key="2">
    <source>
        <dbReference type="ARBA" id="ARBA00022490"/>
    </source>
</evidence>
<comment type="subcellular location">
    <subcellularLocation>
        <location evidence="6">Cytoplasm</location>
    </subcellularLocation>
</comment>
<comment type="catalytic activity">
    <reaction evidence="6">
        <text>Exonucleolytic cleavage in either 5'- to 3'- or 3'- to 5'-direction to yield nucleoside 5'-phosphates.</text>
        <dbReference type="EC" id="3.1.11.6"/>
    </reaction>
</comment>
<dbReference type="NCBIfam" id="NF002140">
    <property type="entry name" value="PRK00977.1-4"/>
    <property type="match status" value="1"/>
</dbReference>
<keyword evidence="3 6" id="KW-0540">Nuclease</keyword>
<dbReference type="InterPro" id="IPR037004">
    <property type="entry name" value="Exonuc_VII_ssu_sf"/>
</dbReference>
<dbReference type="Pfam" id="PF02609">
    <property type="entry name" value="Exonuc_VII_S"/>
    <property type="match status" value="1"/>
</dbReference>
<evidence type="ECO:0000256" key="6">
    <source>
        <dbReference type="HAMAP-Rule" id="MF_00337"/>
    </source>
</evidence>
<sequence>MIVTDKPSSPSFEESLAELESIVNDMENGDLPLNEALEKFERGISLSRLSQQSLERAQQKVQILLKENGEESLADFSEPDAPDAP</sequence>
<comment type="caution">
    <text evidence="7">The sequence shown here is derived from an EMBL/GenBank/DDBJ whole genome shotgun (WGS) entry which is preliminary data.</text>
</comment>
<accession>A0A918MYM7</accession>
<dbReference type="NCBIfam" id="TIGR01280">
    <property type="entry name" value="xseB"/>
    <property type="match status" value="1"/>
</dbReference>
<evidence type="ECO:0000256" key="3">
    <source>
        <dbReference type="ARBA" id="ARBA00022722"/>
    </source>
</evidence>
<dbReference type="GO" id="GO:0008855">
    <property type="term" value="F:exodeoxyribonuclease VII activity"/>
    <property type="evidence" value="ECO:0007669"/>
    <property type="project" value="UniProtKB-UniRule"/>
</dbReference>
<dbReference type="AlphaFoldDB" id="A0A918MYM7"/>
<dbReference type="Proteomes" id="UP000631300">
    <property type="component" value="Unassembled WGS sequence"/>
</dbReference>
<comment type="function">
    <text evidence="6">Bidirectionally degrades single-stranded DNA into large acid-insoluble oligonucleotides, which are then degraded further into small acid-soluble oligonucleotides.</text>
</comment>
<gene>
    <name evidence="6 7" type="primary">xseB</name>
    <name evidence="7" type="ORF">GCM10007391_19190</name>
</gene>
<keyword evidence="2 6" id="KW-0963">Cytoplasm</keyword>